<dbReference type="GO" id="GO:0008140">
    <property type="term" value="F:cAMP response element binding protein binding"/>
    <property type="evidence" value="ECO:0007669"/>
    <property type="project" value="InterPro"/>
</dbReference>
<name>A0A0R3VUW0_TAEAS</name>
<dbReference type="GO" id="GO:0051289">
    <property type="term" value="P:protein homotetramerization"/>
    <property type="evidence" value="ECO:0007669"/>
    <property type="project" value="InterPro"/>
</dbReference>
<evidence type="ECO:0000313" key="4">
    <source>
        <dbReference type="WBParaSite" id="TASK_0000113501-mRNA-1"/>
    </source>
</evidence>
<accession>A0A0R3VUW0</accession>
<protein>
    <submittedName>
        <fullName evidence="4">TORC_N domain-containing protein</fullName>
    </submittedName>
</protein>
<reference evidence="4" key="1">
    <citation type="submission" date="2017-02" db="UniProtKB">
        <authorList>
            <consortium name="WormBaseParasite"/>
        </authorList>
    </citation>
    <scope>IDENTIFICATION</scope>
</reference>
<evidence type="ECO:0000313" key="3">
    <source>
        <dbReference type="Proteomes" id="UP000282613"/>
    </source>
</evidence>
<evidence type="ECO:0000259" key="1">
    <source>
        <dbReference type="Pfam" id="PF12884"/>
    </source>
</evidence>
<dbReference type="AlphaFoldDB" id="A0A0R3VUW0"/>
<dbReference type="Proteomes" id="UP000282613">
    <property type="component" value="Unassembled WGS sequence"/>
</dbReference>
<evidence type="ECO:0000313" key="2">
    <source>
        <dbReference type="EMBL" id="VDK22555.1"/>
    </source>
</evidence>
<dbReference type="Pfam" id="PF12884">
    <property type="entry name" value="TORC_N"/>
    <property type="match status" value="1"/>
</dbReference>
<dbReference type="WBParaSite" id="TASK_0000113501-mRNA-1">
    <property type="protein sequence ID" value="TASK_0000113501-mRNA-1"/>
    <property type="gene ID" value="TASK_0000113501"/>
</dbReference>
<organism evidence="4">
    <name type="scientific">Taenia asiatica</name>
    <name type="common">Asian tapeworm</name>
    <dbReference type="NCBI Taxonomy" id="60517"/>
    <lineage>
        <taxon>Eukaryota</taxon>
        <taxon>Metazoa</taxon>
        <taxon>Spiralia</taxon>
        <taxon>Lophotrochozoa</taxon>
        <taxon>Platyhelminthes</taxon>
        <taxon>Cestoda</taxon>
        <taxon>Eucestoda</taxon>
        <taxon>Cyclophyllidea</taxon>
        <taxon>Taeniidae</taxon>
        <taxon>Taenia</taxon>
    </lineage>
</organism>
<gene>
    <name evidence="2" type="ORF">TASK_LOCUS1136</name>
</gene>
<dbReference type="InterPro" id="IPR024783">
    <property type="entry name" value="TORC_N"/>
</dbReference>
<dbReference type="EMBL" id="UYRS01000237">
    <property type="protein sequence ID" value="VDK22555.1"/>
    <property type="molecule type" value="Genomic_DNA"/>
</dbReference>
<keyword evidence="3" id="KW-1185">Reference proteome</keyword>
<sequence>MTGKPHNNTNPRKFKEKIELLRQKEAQLTANFMEVMRGIPTLTRNVIPYPGLPNKELQQPGSYFSTSRLSLDPAKSSGHTRRKVDSSDYQYALESGAGTVRAIHS</sequence>
<reference evidence="2 3" key="2">
    <citation type="submission" date="2018-11" db="EMBL/GenBank/DDBJ databases">
        <authorList>
            <consortium name="Pathogen Informatics"/>
        </authorList>
    </citation>
    <scope>NUCLEOTIDE SEQUENCE [LARGE SCALE GENOMIC DNA]</scope>
</reference>
<proteinExistence type="predicted"/>
<dbReference type="OrthoDB" id="6241105at2759"/>
<feature type="domain" description="Transducer of regulated CREB activity N-terminal" evidence="1">
    <location>
        <begin position="10"/>
        <end position="45"/>
    </location>
</feature>